<evidence type="ECO:0000256" key="14">
    <source>
        <dbReference type="ARBA" id="ARBA00074243"/>
    </source>
</evidence>
<feature type="active site" description="Proton acceptor" evidence="16">
    <location>
        <position position="88"/>
    </location>
</feature>
<evidence type="ECO:0000256" key="4">
    <source>
        <dbReference type="ARBA" id="ARBA00011738"/>
    </source>
</evidence>
<feature type="non-terminal residue" evidence="21">
    <location>
        <position position="308"/>
    </location>
</feature>
<reference evidence="21 22" key="1">
    <citation type="submission" date="2014-06" db="EMBL/GenBank/DDBJ databases">
        <title>Genome evolution of avian class.</title>
        <authorList>
            <person name="Zhang G."/>
            <person name="Li C."/>
        </authorList>
    </citation>
    <scope>NUCLEOTIDE SEQUENCE [LARGE SCALE GENOMIC DNA]</scope>
    <source>
        <strain evidence="21">BGI_N309</strain>
    </source>
</reference>
<evidence type="ECO:0000259" key="19">
    <source>
        <dbReference type="SMART" id="SM00477"/>
    </source>
</evidence>
<feature type="coiled-coil region" evidence="18">
    <location>
        <begin position="255"/>
        <end position="304"/>
    </location>
</feature>
<dbReference type="InterPro" id="IPR001604">
    <property type="entry name" value="Endo_G_ENPP1-like_dom"/>
</dbReference>
<dbReference type="SMART" id="SM00892">
    <property type="entry name" value="Endonuclease_NS"/>
    <property type="match status" value="1"/>
</dbReference>
<evidence type="ECO:0000256" key="11">
    <source>
        <dbReference type="ARBA" id="ARBA00023128"/>
    </source>
</evidence>
<organism evidence="21 22">
    <name type="scientific">Tinamus guttatus</name>
    <name type="common">White-throated tinamou</name>
    <dbReference type="NCBI Taxonomy" id="94827"/>
    <lineage>
        <taxon>Eukaryota</taxon>
        <taxon>Metazoa</taxon>
        <taxon>Chordata</taxon>
        <taxon>Craniata</taxon>
        <taxon>Vertebrata</taxon>
        <taxon>Euteleostomi</taxon>
        <taxon>Archelosauria</taxon>
        <taxon>Archosauria</taxon>
        <taxon>Dinosauria</taxon>
        <taxon>Saurischia</taxon>
        <taxon>Theropoda</taxon>
        <taxon>Coelurosauria</taxon>
        <taxon>Aves</taxon>
        <taxon>Palaeognathae</taxon>
        <taxon>Tinamiformes</taxon>
        <taxon>Tinamidae</taxon>
        <taxon>Tinamus</taxon>
    </lineage>
</organism>
<evidence type="ECO:0000313" key="21">
    <source>
        <dbReference type="EMBL" id="KGL84831.1"/>
    </source>
</evidence>
<feature type="non-terminal residue" evidence="21">
    <location>
        <position position="1"/>
    </location>
</feature>
<evidence type="ECO:0000256" key="13">
    <source>
        <dbReference type="ARBA" id="ARBA00053281"/>
    </source>
</evidence>
<sequence length="308" mass="35318">SSEPPEEAVLEEFGFPRAGTETRCYTNHALSYDQAKRVPRWVLEHISKQKTLGDADRRHCKFRPDPNIPLMFSAVNEDYIGSGWSRGHMAPAGDNKFSTRAMAETFYLSNIVPQNYENNAGFWNRMEMYCRELTERFEDVWVVSGPLTLPETGGDGKKRVTYQVPSHLYKVILARRSRTTSEPLVLGAFVVPNDPIGFSHQLAEFQVNIEDLEKMSGLVFFPQVDKIKDVKNICDVDTCKLMGFKEFTLYITARKVQSARTLRRLEKVMAELREAGIEPDEYLLKLHKKKEEELMQEKQTEAREGKAG</sequence>
<dbReference type="Gene3D" id="3.40.570.10">
    <property type="entry name" value="Extracellular Endonuclease, subunit A"/>
    <property type="match status" value="1"/>
</dbReference>
<dbReference type="InterPro" id="IPR040255">
    <property type="entry name" value="Non-specific_endonuclease"/>
</dbReference>
<dbReference type="GO" id="GO:0046872">
    <property type="term" value="F:metal ion binding"/>
    <property type="evidence" value="ECO:0007669"/>
    <property type="project" value="UniProtKB-KW"/>
</dbReference>
<dbReference type="Proteomes" id="UP000053641">
    <property type="component" value="Unassembled WGS sequence"/>
</dbReference>
<protein>
    <recommendedName>
        <fullName evidence="14">Nuclease EXOG, mitochondrial</fullName>
    </recommendedName>
    <alternativeName>
        <fullName evidence="15">Endonuclease G-like 1</fullName>
    </alternativeName>
</protein>
<feature type="domain" description="DNA/RNA non-specific endonuclease/pyrophosphatase/phosphodiesterase" evidence="20">
    <location>
        <begin position="24"/>
        <end position="227"/>
    </location>
</feature>
<dbReference type="GO" id="GO:0000014">
    <property type="term" value="F:single-stranded DNA endodeoxyribonuclease activity"/>
    <property type="evidence" value="ECO:0007669"/>
    <property type="project" value="TreeGrafter"/>
</dbReference>
<keyword evidence="7" id="KW-0255">Endonuclease</keyword>
<feature type="binding site" evidence="17">
    <location>
        <position position="119"/>
    </location>
    <ligand>
        <name>Mg(2+)</name>
        <dbReference type="ChEBI" id="CHEBI:18420"/>
        <note>catalytic</note>
    </ligand>
</feature>
<evidence type="ECO:0000259" key="20">
    <source>
        <dbReference type="SMART" id="SM00892"/>
    </source>
</evidence>
<evidence type="ECO:0000256" key="10">
    <source>
        <dbReference type="ARBA" id="ARBA00022946"/>
    </source>
</evidence>
<dbReference type="AlphaFoldDB" id="A0A099ZSS4"/>
<evidence type="ECO:0000256" key="9">
    <source>
        <dbReference type="ARBA" id="ARBA00022801"/>
    </source>
</evidence>
<evidence type="ECO:0000256" key="1">
    <source>
        <dbReference type="ARBA" id="ARBA00001968"/>
    </source>
</evidence>
<comment type="similarity">
    <text evidence="3">Belongs to the DNA/RNA non-specific endonuclease family.</text>
</comment>
<keyword evidence="5" id="KW-0540">Nuclease</keyword>
<evidence type="ECO:0000256" key="12">
    <source>
        <dbReference type="ARBA" id="ARBA00023136"/>
    </source>
</evidence>
<keyword evidence="10" id="KW-0809">Transit peptide</keyword>
<dbReference type="PANTHER" id="PTHR13966">
    <property type="entry name" value="ENDONUCLEASE RELATED"/>
    <property type="match status" value="1"/>
</dbReference>
<accession>A0A099ZSS4</accession>
<proteinExistence type="inferred from homology"/>
<comment type="function">
    <text evidence="13">Endo/exonuclease with nicking activity towards supercoiled DNA, a preference for single-stranded DNA and 5'-3' exonuclease activity.</text>
</comment>
<keyword evidence="11" id="KW-0496">Mitochondrion</keyword>
<dbReference type="GO" id="GO:0006309">
    <property type="term" value="P:apoptotic DNA fragmentation"/>
    <property type="evidence" value="ECO:0007669"/>
    <property type="project" value="TreeGrafter"/>
</dbReference>
<evidence type="ECO:0000256" key="16">
    <source>
        <dbReference type="PIRSR" id="PIRSR640255-1"/>
    </source>
</evidence>
<dbReference type="GO" id="GO:0008409">
    <property type="term" value="F:5'-3' exonuclease activity"/>
    <property type="evidence" value="ECO:0007669"/>
    <property type="project" value="TreeGrafter"/>
</dbReference>
<evidence type="ECO:0000256" key="15">
    <source>
        <dbReference type="ARBA" id="ARBA00081050"/>
    </source>
</evidence>
<dbReference type="PANTHER" id="PTHR13966:SF19">
    <property type="entry name" value="NUCLEASE EXOG, MITOCHONDRIAL"/>
    <property type="match status" value="1"/>
</dbReference>
<evidence type="ECO:0000256" key="7">
    <source>
        <dbReference type="ARBA" id="ARBA00022759"/>
    </source>
</evidence>
<dbReference type="STRING" id="94827.A0A099ZSS4"/>
<evidence type="ECO:0000256" key="3">
    <source>
        <dbReference type="ARBA" id="ARBA00010052"/>
    </source>
</evidence>
<dbReference type="InterPro" id="IPR041003">
    <property type="entry name" value="Exog_C"/>
</dbReference>
<dbReference type="GO" id="GO:0005634">
    <property type="term" value="C:nucleus"/>
    <property type="evidence" value="ECO:0007669"/>
    <property type="project" value="TreeGrafter"/>
</dbReference>
<dbReference type="Gene3D" id="6.10.250.1250">
    <property type="match status" value="1"/>
</dbReference>
<dbReference type="GO" id="GO:0004521">
    <property type="term" value="F:RNA endonuclease activity"/>
    <property type="evidence" value="ECO:0007669"/>
    <property type="project" value="TreeGrafter"/>
</dbReference>
<comment type="cofactor">
    <cofactor evidence="1">
        <name>a divalent metal cation</name>
        <dbReference type="ChEBI" id="CHEBI:60240"/>
    </cofactor>
</comment>
<comment type="subcellular location">
    <subcellularLocation>
        <location evidence="2">Mitochondrion inner membrane</location>
    </subcellularLocation>
</comment>
<dbReference type="GO" id="GO:0003676">
    <property type="term" value="F:nucleic acid binding"/>
    <property type="evidence" value="ECO:0007669"/>
    <property type="project" value="InterPro"/>
</dbReference>
<dbReference type="InterPro" id="IPR044925">
    <property type="entry name" value="His-Me_finger_sf"/>
</dbReference>
<dbReference type="EMBL" id="KL897805">
    <property type="protein sequence ID" value="KGL84831.1"/>
    <property type="molecule type" value="Genomic_DNA"/>
</dbReference>
<gene>
    <name evidence="21" type="ORF">N309_09419</name>
</gene>
<keyword evidence="9" id="KW-0378">Hydrolase</keyword>
<keyword evidence="6 17" id="KW-0479">Metal-binding</keyword>
<dbReference type="FunFam" id="3.40.570.10:FF:000003">
    <property type="entry name" value="Nuclease EXOG, mitochondrial"/>
    <property type="match status" value="1"/>
</dbReference>
<dbReference type="SUPFAM" id="SSF54060">
    <property type="entry name" value="His-Me finger endonucleases"/>
    <property type="match status" value="1"/>
</dbReference>
<dbReference type="InterPro" id="IPR020821">
    <property type="entry name" value="ENPP1-3/EXOG-like_nuc-like"/>
</dbReference>
<name>A0A099ZSS4_TINGU</name>
<feature type="domain" description="ENPP1-3/EXOG-like endonuclease/phosphodiesterase" evidence="19">
    <location>
        <begin position="25"/>
        <end position="227"/>
    </location>
</feature>
<keyword evidence="8" id="KW-0999">Mitochondrion inner membrane</keyword>
<evidence type="ECO:0000256" key="2">
    <source>
        <dbReference type="ARBA" id="ARBA00004273"/>
    </source>
</evidence>
<evidence type="ECO:0000256" key="8">
    <source>
        <dbReference type="ARBA" id="ARBA00022792"/>
    </source>
</evidence>
<comment type="subunit">
    <text evidence="4">Homodimer.</text>
</comment>
<evidence type="ECO:0000256" key="5">
    <source>
        <dbReference type="ARBA" id="ARBA00022722"/>
    </source>
</evidence>
<dbReference type="SMART" id="SM00477">
    <property type="entry name" value="NUC"/>
    <property type="match status" value="1"/>
</dbReference>
<dbReference type="Pfam" id="PF01223">
    <property type="entry name" value="Endonuclease_NS"/>
    <property type="match status" value="1"/>
</dbReference>
<dbReference type="InterPro" id="IPR044929">
    <property type="entry name" value="DNA/RNA_non-sp_Endonuclease_sf"/>
</dbReference>
<keyword evidence="18" id="KW-0175">Coiled coil</keyword>
<keyword evidence="12" id="KW-0472">Membrane</keyword>
<evidence type="ECO:0000256" key="17">
    <source>
        <dbReference type="PIRSR" id="PIRSR640255-2"/>
    </source>
</evidence>
<keyword evidence="22" id="KW-1185">Reference proteome</keyword>
<dbReference type="Pfam" id="PF18026">
    <property type="entry name" value="Exog_C"/>
    <property type="match status" value="1"/>
</dbReference>
<dbReference type="GO" id="GO:0005743">
    <property type="term" value="C:mitochondrial inner membrane"/>
    <property type="evidence" value="ECO:0007669"/>
    <property type="project" value="UniProtKB-SubCell"/>
</dbReference>
<evidence type="ECO:0000256" key="6">
    <source>
        <dbReference type="ARBA" id="ARBA00022723"/>
    </source>
</evidence>
<dbReference type="CDD" id="cd00091">
    <property type="entry name" value="NUC"/>
    <property type="match status" value="1"/>
</dbReference>
<evidence type="ECO:0000313" key="22">
    <source>
        <dbReference type="Proteomes" id="UP000053641"/>
    </source>
</evidence>
<evidence type="ECO:0000256" key="18">
    <source>
        <dbReference type="SAM" id="Coils"/>
    </source>
</evidence>